<evidence type="ECO:0000313" key="2">
    <source>
        <dbReference type="EMBL" id="PPK85262.1"/>
    </source>
</evidence>
<feature type="transmembrane region" description="Helical" evidence="1">
    <location>
        <begin position="307"/>
        <end position="325"/>
    </location>
</feature>
<feature type="transmembrane region" description="Helical" evidence="1">
    <location>
        <begin position="372"/>
        <end position="390"/>
    </location>
</feature>
<dbReference type="Proteomes" id="UP000237662">
    <property type="component" value="Unassembled WGS sequence"/>
</dbReference>
<keyword evidence="3" id="KW-1185">Reference proteome</keyword>
<gene>
    <name evidence="2" type="ORF">CLV84_2154</name>
</gene>
<reference evidence="2 3" key="1">
    <citation type="submission" date="2018-02" db="EMBL/GenBank/DDBJ databases">
        <title>Genomic Encyclopedia of Archaeal and Bacterial Type Strains, Phase II (KMG-II): from individual species to whole genera.</title>
        <authorList>
            <person name="Goeker M."/>
        </authorList>
    </citation>
    <scope>NUCLEOTIDE SEQUENCE [LARGE SCALE GENOMIC DNA]</scope>
    <source>
        <strain evidence="2 3">DSM 29526</strain>
    </source>
</reference>
<keyword evidence="1" id="KW-1133">Transmembrane helix</keyword>
<keyword evidence="1" id="KW-0472">Membrane</keyword>
<sequence length="412" mass="46240">MHTTALFSIRLLPGNKLVKWAWLVIVCLFFVPPRADAHVANQSYVYFRILQDSIHGSVQLTVADVNKALDLGLVNGMTEAELRPYMPALQDYLRERLEISSVLGAHPITFTDEIITLELRNGYVVGNGFTLGNTPSVPDALNVRFNPIYDVDPTHRTFALIEYNWKAGIHDNESMISLRFAPGDDGPKVLDLSDVSIWKGVWAMIVSGMYHIYIGLDHILFLIALLLPAVVHRTEGGGWRPVERFRPAFLYVLKIVTFFTIAHTITLSLAALGLVSLPGYLVESLIALSIALAAAHNLRPLFQNDGMIIAFVFGLFHGFGFASVLGEVGLRGEFMTWSLLGFNVGVELAQVLIICLVFPLLFFLRRTWLYRYLLYGGSIGLIVIAMYWFVERFFEVNIPVYWIVEGVKGIFQ</sequence>
<dbReference type="EMBL" id="PTJC01000006">
    <property type="protein sequence ID" value="PPK85262.1"/>
    <property type="molecule type" value="Genomic_DNA"/>
</dbReference>
<organism evidence="2 3">
    <name type="scientific">Neolewinella xylanilytica</name>
    <dbReference type="NCBI Taxonomy" id="1514080"/>
    <lineage>
        <taxon>Bacteria</taxon>
        <taxon>Pseudomonadati</taxon>
        <taxon>Bacteroidota</taxon>
        <taxon>Saprospiria</taxon>
        <taxon>Saprospirales</taxon>
        <taxon>Lewinellaceae</taxon>
        <taxon>Neolewinella</taxon>
    </lineage>
</organism>
<dbReference type="AlphaFoldDB" id="A0A2S6I254"/>
<name>A0A2S6I254_9BACT</name>
<feature type="transmembrane region" description="Helical" evidence="1">
    <location>
        <begin position="248"/>
        <end position="271"/>
    </location>
</feature>
<dbReference type="RefSeq" id="WP_104419770.1">
    <property type="nucleotide sequence ID" value="NZ_PTJC01000006.1"/>
</dbReference>
<dbReference type="Pfam" id="PF13795">
    <property type="entry name" value="HupE_UreJ_2"/>
    <property type="match status" value="1"/>
</dbReference>
<comment type="caution">
    <text evidence="2">The sequence shown here is derived from an EMBL/GenBank/DDBJ whole genome shotgun (WGS) entry which is preliminary data.</text>
</comment>
<feature type="transmembrane region" description="Helical" evidence="1">
    <location>
        <begin position="337"/>
        <end position="363"/>
    </location>
</feature>
<dbReference type="InterPro" id="IPR032809">
    <property type="entry name" value="Put_HupE_UreJ"/>
</dbReference>
<dbReference type="OrthoDB" id="9808870at2"/>
<proteinExistence type="predicted"/>
<protein>
    <submittedName>
        <fullName evidence="2">HupE/UreJ protein</fullName>
    </submittedName>
</protein>
<feature type="transmembrane region" description="Helical" evidence="1">
    <location>
        <begin position="277"/>
        <end position="295"/>
    </location>
</feature>
<evidence type="ECO:0000313" key="3">
    <source>
        <dbReference type="Proteomes" id="UP000237662"/>
    </source>
</evidence>
<evidence type="ECO:0000256" key="1">
    <source>
        <dbReference type="SAM" id="Phobius"/>
    </source>
</evidence>
<accession>A0A2S6I254</accession>
<feature type="transmembrane region" description="Helical" evidence="1">
    <location>
        <begin position="201"/>
        <end position="227"/>
    </location>
</feature>
<keyword evidence="1" id="KW-0812">Transmembrane</keyword>